<dbReference type="GO" id="GO:0061343">
    <property type="term" value="P:cell adhesion involved in heart morphogenesis"/>
    <property type="evidence" value="ECO:0007669"/>
    <property type="project" value="TreeGrafter"/>
</dbReference>
<dbReference type="Proteomes" id="UP000052967">
    <property type="component" value="Unassembled WGS sequence"/>
</dbReference>
<evidence type="ECO:0000256" key="1">
    <source>
        <dbReference type="SAM" id="MobiDB-lite"/>
    </source>
</evidence>
<evidence type="ECO:0000313" key="3">
    <source>
        <dbReference type="Proteomes" id="UP000052967"/>
    </source>
</evidence>
<evidence type="ECO:0008006" key="4">
    <source>
        <dbReference type="Google" id="ProtNLM"/>
    </source>
</evidence>
<keyword evidence="3" id="KW-1185">Reference proteome</keyword>
<organism evidence="2 3">
    <name type="scientific">Merops nubicus</name>
    <name type="common">Northern carmine bee-eater</name>
    <dbReference type="NCBI Taxonomy" id="57421"/>
    <lineage>
        <taxon>Eukaryota</taxon>
        <taxon>Metazoa</taxon>
        <taxon>Chordata</taxon>
        <taxon>Craniata</taxon>
        <taxon>Vertebrata</taxon>
        <taxon>Euteleostomi</taxon>
        <taxon>Archelosauria</taxon>
        <taxon>Archosauria</taxon>
        <taxon>Dinosauria</taxon>
        <taxon>Saurischia</taxon>
        <taxon>Theropoda</taxon>
        <taxon>Coelurosauria</taxon>
        <taxon>Aves</taxon>
        <taxon>Neognathae</taxon>
        <taxon>Neoaves</taxon>
        <taxon>Telluraves</taxon>
        <taxon>Coraciimorphae</taxon>
        <taxon>Coraciiformes</taxon>
        <taxon>Meropidae</taxon>
        <taxon>Merops</taxon>
    </lineage>
</organism>
<dbReference type="AlphaFoldDB" id="A0A091QHR3"/>
<feature type="non-terminal residue" evidence="2">
    <location>
        <position position="1"/>
    </location>
</feature>
<name>A0A091QHR3_MERNU</name>
<accession>A0A091QHR3</accession>
<evidence type="ECO:0000313" key="2">
    <source>
        <dbReference type="EMBL" id="KFQ27095.1"/>
    </source>
</evidence>
<protein>
    <recommendedName>
        <fullName evidence="4">RNA-directed DNA polymerase from mobile element jockey</fullName>
    </recommendedName>
</protein>
<sequence>KVPPTVSEDKVQEYLRNLNSHKSTGPDEIHPRVLKEFADAVAKPLSMIFEKSRQSGKVPSEWKKGNITPTFKKGRREDPGNYHPVILPSVPGKIMEQIPLEETLRHMEDRKVI</sequence>
<reference evidence="2 3" key="1">
    <citation type="submission" date="2014-04" db="EMBL/GenBank/DDBJ databases">
        <title>Genome evolution of avian class.</title>
        <authorList>
            <person name="Zhang G."/>
            <person name="Li C."/>
        </authorList>
    </citation>
    <scope>NUCLEOTIDE SEQUENCE [LARGE SCALE GENOMIC DNA]</scope>
    <source>
        <strain evidence="2">BGI_N331</strain>
    </source>
</reference>
<dbReference type="PANTHER" id="PTHR33395">
    <property type="entry name" value="TRANSCRIPTASE, PUTATIVE-RELATED-RELATED"/>
    <property type="match status" value="1"/>
</dbReference>
<feature type="non-terminal residue" evidence="2">
    <location>
        <position position="113"/>
    </location>
</feature>
<dbReference type="EMBL" id="KK700672">
    <property type="protein sequence ID" value="KFQ27095.1"/>
    <property type="molecule type" value="Genomic_DNA"/>
</dbReference>
<proteinExistence type="predicted"/>
<dbReference type="GO" id="GO:0031012">
    <property type="term" value="C:extracellular matrix"/>
    <property type="evidence" value="ECO:0007669"/>
    <property type="project" value="TreeGrafter"/>
</dbReference>
<dbReference type="PANTHER" id="PTHR33395:SF22">
    <property type="entry name" value="REVERSE TRANSCRIPTASE DOMAIN-CONTAINING PROTEIN"/>
    <property type="match status" value="1"/>
</dbReference>
<dbReference type="GO" id="GO:0007508">
    <property type="term" value="P:larval heart development"/>
    <property type="evidence" value="ECO:0007669"/>
    <property type="project" value="TreeGrafter"/>
</dbReference>
<gene>
    <name evidence="2" type="ORF">N331_03500</name>
</gene>
<feature type="region of interest" description="Disordered" evidence="1">
    <location>
        <begin position="52"/>
        <end position="88"/>
    </location>
</feature>